<gene>
    <name evidence="1" type="ORF">MTR_0091s0050</name>
</gene>
<name>A0A072TTC7_MEDTR</name>
<dbReference type="HOGENOM" id="CLU_2816345_0_0_1"/>
<reference evidence="2" key="3">
    <citation type="submission" date="2015-06" db="UniProtKB">
        <authorList>
            <consortium name="EnsemblPlants"/>
        </authorList>
    </citation>
    <scope>IDENTIFICATION</scope>
    <source>
        <strain evidence="2">cv. Jemalong A17</strain>
    </source>
</reference>
<organism evidence="1 3">
    <name type="scientific">Medicago truncatula</name>
    <name type="common">Barrel medic</name>
    <name type="synonym">Medicago tribuloides</name>
    <dbReference type="NCBI Taxonomy" id="3880"/>
    <lineage>
        <taxon>Eukaryota</taxon>
        <taxon>Viridiplantae</taxon>
        <taxon>Streptophyta</taxon>
        <taxon>Embryophyta</taxon>
        <taxon>Tracheophyta</taxon>
        <taxon>Spermatophyta</taxon>
        <taxon>Magnoliopsida</taxon>
        <taxon>eudicotyledons</taxon>
        <taxon>Gunneridae</taxon>
        <taxon>Pentapetalae</taxon>
        <taxon>rosids</taxon>
        <taxon>fabids</taxon>
        <taxon>Fabales</taxon>
        <taxon>Fabaceae</taxon>
        <taxon>Papilionoideae</taxon>
        <taxon>50 kb inversion clade</taxon>
        <taxon>NPAAA clade</taxon>
        <taxon>Hologalegina</taxon>
        <taxon>IRL clade</taxon>
        <taxon>Trifolieae</taxon>
        <taxon>Medicago</taxon>
    </lineage>
</organism>
<dbReference type="AlphaFoldDB" id="A0A072TTC7"/>
<evidence type="ECO:0000313" key="3">
    <source>
        <dbReference type="Proteomes" id="UP000002051"/>
    </source>
</evidence>
<dbReference type="EMBL" id="KL402816">
    <property type="protein sequence ID" value="KEH16800.1"/>
    <property type="molecule type" value="Genomic_DNA"/>
</dbReference>
<reference evidence="1 3" key="1">
    <citation type="journal article" date="2011" name="Nature">
        <title>The Medicago genome provides insight into the evolution of rhizobial symbioses.</title>
        <authorList>
            <person name="Young N.D."/>
            <person name="Debelle F."/>
            <person name="Oldroyd G.E."/>
            <person name="Geurts R."/>
            <person name="Cannon S.B."/>
            <person name="Udvardi M.K."/>
            <person name="Benedito V.A."/>
            <person name="Mayer K.F."/>
            <person name="Gouzy J."/>
            <person name="Schoof H."/>
            <person name="Van de Peer Y."/>
            <person name="Proost S."/>
            <person name="Cook D.R."/>
            <person name="Meyers B.C."/>
            <person name="Spannagl M."/>
            <person name="Cheung F."/>
            <person name="De Mita S."/>
            <person name="Krishnakumar V."/>
            <person name="Gundlach H."/>
            <person name="Zhou S."/>
            <person name="Mudge J."/>
            <person name="Bharti A.K."/>
            <person name="Murray J.D."/>
            <person name="Naoumkina M.A."/>
            <person name="Rosen B."/>
            <person name="Silverstein K.A."/>
            <person name="Tang H."/>
            <person name="Rombauts S."/>
            <person name="Zhao P.X."/>
            <person name="Zhou P."/>
            <person name="Barbe V."/>
            <person name="Bardou P."/>
            <person name="Bechner M."/>
            <person name="Bellec A."/>
            <person name="Berger A."/>
            <person name="Berges H."/>
            <person name="Bidwell S."/>
            <person name="Bisseling T."/>
            <person name="Choisne N."/>
            <person name="Couloux A."/>
            <person name="Denny R."/>
            <person name="Deshpande S."/>
            <person name="Dai X."/>
            <person name="Doyle J.J."/>
            <person name="Dudez A.M."/>
            <person name="Farmer A.D."/>
            <person name="Fouteau S."/>
            <person name="Franken C."/>
            <person name="Gibelin C."/>
            <person name="Gish J."/>
            <person name="Goldstein S."/>
            <person name="Gonzalez A.J."/>
            <person name="Green P.J."/>
            <person name="Hallab A."/>
            <person name="Hartog M."/>
            <person name="Hua A."/>
            <person name="Humphray S.J."/>
            <person name="Jeong D.H."/>
            <person name="Jing Y."/>
            <person name="Jocker A."/>
            <person name="Kenton S.M."/>
            <person name="Kim D.J."/>
            <person name="Klee K."/>
            <person name="Lai H."/>
            <person name="Lang C."/>
            <person name="Lin S."/>
            <person name="Macmil S.L."/>
            <person name="Magdelenat G."/>
            <person name="Matthews L."/>
            <person name="McCorrison J."/>
            <person name="Monaghan E.L."/>
            <person name="Mun J.H."/>
            <person name="Najar F.Z."/>
            <person name="Nicholson C."/>
            <person name="Noirot C."/>
            <person name="O'Bleness M."/>
            <person name="Paule C.R."/>
            <person name="Poulain J."/>
            <person name="Prion F."/>
            <person name="Qin B."/>
            <person name="Qu C."/>
            <person name="Retzel E.F."/>
            <person name="Riddle C."/>
            <person name="Sallet E."/>
            <person name="Samain S."/>
            <person name="Samson N."/>
            <person name="Sanders I."/>
            <person name="Saurat O."/>
            <person name="Scarpelli C."/>
            <person name="Schiex T."/>
            <person name="Segurens B."/>
            <person name="Severin A.J."/>
            <person name="Sherrier D.J."/>
            <person name="Shi R."/>
            <person name="Sims S."/>
            <person name="Singer S.R."/>
            <person name="Sinharoy S."/>
            <person name="Sterck L."/>
            <person name="Viollet A."/>
            <person name="Wang B.B."/>
            <person name="Wang K."/>
            <person name="Wang M."/>
            <person name="Wang X."/>
            <person name="Warfsmann J."/>
            <person name="Weissenbach J."/>
            <person name="White D.D."/>
            <person name="White J.D."/>
            <person name="Wiley G.B."/>
            <person name="Wincker P."/>
            <person name="Xing Y."/>
            <person name="Yang L."/>
            <person name="Yao Z."/>
            <person name="Ying F."/>
            <person name="Zhai J."/>
            <person name="Zhou L."/>
            <person name="Zuber A."/>
            <person name="Denarie J."/>
            <person name="Dixon R.A."/>
            <person name="May G.D."/>
            <person name="Schwartz D.C."/>
            <person name="Rogers J."/>
            <person name="Quetier F."/>
            <person name="Town C.D."/>
            <person name="Roe B.A."/>
        </authorList>
    </citation>
    <scope>NUCLEOTIDE SEQUENCE [LARGE SCALE GENOMIC DNA]</scope>
    <source>
        <strain evidence="1">A17</strain>
        <strain evidence="2 3">cv. Jemalong A17</strain>
    </source>
</reference>
<keyword evidence="3" id="KW-1185">Reference proteome</keyword>
<evidence type="ECO:0008006" key="4">
    <source>
        <dbReference type="Google" id="ProtNLM"/>
    </source>
</evidence>
<evidence type="ECO:0000313" key="2">
    <source>
        <dbReference type="EnsemblPlants" id="KEH16800"/>
    </source>
</evidence>
<dbReference type="EnsemblPlants" id="KEH16800">
    <property type="protein sequence ID" value="KEH16800"/>
    <property type="gene ID" value="MTR_0091s0050"/>
</dbReference>
<evidence type="ECO:0000313" key="1">
    <source>
        <dbReference type="EMBL" id="KEH16800.1"/>
    </source>
</evidence>
<dbReference type="Proteomes" id="UP000002051">
    <property type="component" value="Unassembled WGS sequence"/>
</dbReference>
<proteinExistence type="predicted"/>
<reference evidence="1 3" key="2">
    <citation type="journal article" date="2014" name="BMC Genomics">
        <title>An improved genome release (version Mt4.0) for the model legume Medicago truncatula.</title>
        <authorList>
            <person name="Tang H."/>
            <person name="Krishnakumar V."/>
            <person name="Bidwell S."/>
            <person name="Rosen B."/>
            <person name="Chan A."/>
            <person name="Zhou S."/>
            <person name="Gentzbittel L."/>
            <person name="Childs K.L."/>
            <person name="Yandell M."/>
            <person name="Gundlach H."/>
            <person name="Mayer K.F."/>
            <person name="Schwartz D.C."/>
            <person name="Town C.D."/>
        </authorList>
    </citation>
    <scope>GENOME REANNOTATION</scope>
    <source>
        <strain evidence="1">A17</strain>
        <strain evidence="2 3">cv. Jemalong A17</strain>
    </source>
</reference>
<accession>A0A072TTC7</accession>
<protein>
    <recommendedName>
        <fullName evidence="4">Reverse transcriptase domain-containing protein</fullName>
    </recommendedName>
</protein>
<sequence length="68" mass="7604">MAERTLKEYATPSMEEPQAIIVYPTVEGNKFEIKPALLNLVQQNQFSGSPIEDPNLHISSFIRLSGTI</sequence>